<dbReference type="EC" id="2.3.1.225" evidence="7"/>
<accession>A0A8J6JSG7</accession>
<comment type="similarity">
    <text evidence="7">Belongs to the DHHC palmitoyltransferase family.</text>
</comment>
<organism evidence="10 11">
    <name type="scientific">Eleutherodactylus coqui</name>
    <name type="common">Puerto Rican coqui</name>
    <dbReference type="NCBI Taxonomy" id="57060"/>
    <lineage>
        <taxon>Eukaryota</taxon>
        <taxon>Metazoa</taxon>
        <taxon>Chordata</taxon>
        <taxon>Craniata</taxon>
        <taxon>Vertebrata</taxon>
        <taxon>Euteleostomi</taxon>
        <taxon>Amphibia</taxon>
        <taxon>Batrachia</taxon>
        <taxon>Anura</taxon>
        <taxon>Neobatrachia</taxon>
        <taxon>Hyloidea</taxon>
        <taxon>Eleutherodactylidae</taxon>
        <taxon>Eleutherodactylinae</taxon>
        <taxon>Eleutherodactylus</taxon>
        <taxon>Eleutherodactylus</taxon>
    </lineage>
</organism>
<feature type="region of interest" description="Disordered" evidence="8">
    <location>
        <begin position="27"/>
        <end position="51"/>
    </location>
</feature>
<feature type="transmembrane region" description="Helical" evidence="7">
    <location>
        <begin position="251"/>
        <end position="282"/>
    </location>
</feature>
<feature type="domain" description="Palmitoyltransferase DHHC" evidence="9">
    <location>
        <begin position="141"/>
        <end position="293"/>
    </location>
</feature>
<feature type="region of interest" description="Disordered" evidence="8">
    <location>
        <begin position="302"/>
        <end position="322"/>
    </location>
</feature>
<evidence type="ECO:0000256" key="5">
    <source>
        <dbReference type="ARBA" id="ARBA00023136"/>
    </source>
</evidence>
<feature type="compositionally biased region" description="Basic residues" evidence="8">
    <location>
        <begin position="373"/>
        <end position="386"/>
    </location>
</feature>
<dbReference type="Proteomes" id="UP000770717">
    <property type="component" value="Unassembled WGS sequence"/>
</dbReference>
<keyword evidence="11" id="KW-1185">Reference proteome</keyword>
<feature type="transmembrane region" description="Helical" evidence="7">
    <location>
        <begin position="62"/>
        <end position="83"/>
    </location>
</feature>
<dbReference type="Pfam" id="PF01529">
    <property type="entry name" value="DHHC"/>
    <property type="match status" value="1"/>
</dbReference>
<feature type="transmembrane region" description="Helical" evidence="7">
    <location>
        <begin position="185"/>
        <end position="214"/>
    </location>
</feature>
<evidence type="ECO:0000256" key="3">
    <source>
        <dbReference type="ARBA" id="ARBA00022692"/>
    </source>
</evidence>
<feature type="region of interest" description="Disordered" evidence="8">
    <location>
        <begin position="340"/>
        <end position="395"/>
    </location>
</feature>
<feature type="compositionally biased region" description="Basic and acidic residues" evidence="8">
    <location>
        <begin position="356"/>
        <end position="365"/>
    </location>
</feature>
<evidence type="ECO:0000256" key="4">
    <source>
        <dbReference type="ARBA" id="ARBA00022989"/>
    </source>
</evidence>
<dbReference type="GO" id="GO:0006612">
    <property type="term" value="P:protein targeting to membrane"/>
    <property type="evidence" value="ECO:0007669"/>
    <property type="project" value="TreeGrafter"/>
</dbReference>
<evidence type="ECO:0000256" key="8">
    <source>
        <dbReference type="SAM" id="MobiDB-lite"/>
    </source>
</evidence>
<evidence type="ECO:0000313" key="10">
    <source>
        <dbReference type="EMBL" id="KAG9468981.1"/>
    </source>
</evidence>
<comment type="catalytic activity">
    <reaction evidence="7">
        <text>L-cysteinyl-[protein] + hexadecanoyl-CoA = S-hexadecanoyl-L-cysteinyl-[protein] + CoA</text>
        <dbReference type="Rhea" id="RHEA:36683"/>
        <dbReference type="Rhea" id="RHEA-COMP:10131"/>
        <dbReference type="Rhea" id="RHEA-COMP:11032"/>
        <dbReference type="ChEBI" id="CHEBI:29950"/>
        <dbReference type="ChEBI" id="CHEBI:57287"/>
        <dbReference type="ChEBI" id="CHEBI:57379"/>
        <dbReference type="ChEBI" id="CHEBI:74151"/>
        <dbReference type="EC" id="2.3.1.225"/>
    </reaction>
</comment>
<keyword evidence="4 7" id="KW-1133">Transmembrane helix</keyword>
<keyword evidence="3 7" id="KW-0812">Transmembrane</keyword>
<keyword evidence="5 7" id="KW-0472">Membrane</keyword>
<evidence type="ECO:0000256" key="1">
    <source>
        <dbReference type="ARBA" id="ARBA00004141"/>
    </source>
</evidence>
<dbReference type="GO" id="GO:0016020">
    <property type="term" value="C:membrane"/>
    <property type="evidence" value="ECO:0007669"/>
    <property type="project" value="UniProtKB-SubCell"/>
</dbReference>
<evidence type="ECO:0000256" key="2">
    <source>
        <dbReference type="ARBA" id="ARBA00022679"/>
    </source>
</evidence>
<dbReference type="OrthoDB" id="9909019at2759"/>
<dbReference type="GO" id="GO:0005783">
    <property type="term" value="C:endoplasmic reticulum"/>
    <property type="evidence" value="ECO:0007669"/>
    <property type="project" value="TreeGrafter"/>
</dbReference>
<feature type="transmembrane region" description="Helical" evidence="7">
    <location>
        <begin position="90"/>
        <end position="112"/>
    </location>
</feature>
<comment type="subcellular location">
    <subcellularLocation>
        <location evidence="1">Membrane</location>
        <topology evidence="1">Multi-pass membrane protein</topology>
    </subcellularLocation>
</comment>
<sequence>MLKGEGTTKINGCPSCPLSSMTVCRKPSGKTVPDQEGESTVTEPPQHSRKNGWSWPPHPLQFVAWLTYLLFTIIGFGILVPLLPRHWLAAGYVCMGALFFLHLIVHFLAVTIDPADENVRAKSSPGPLPVFDRTKHAHVIENMHCYICEVDVGAKSKHCSLCNKCVSNFDHHCKWLNNCVGGKNYWLFFNCLTSAFLGTALLSSISSYVFIAYFVDPATLRSDQHFNAIQNLSDVWFVFLPAAPVETQASVILGLAALVSVLGVITILLIGQLLCFHIYLLWNKLSTYEYIMHQRQRQEMKSNSRELEAAGTPPTVRAQNESYGGSLIYTNPDVLIEGPSSGSLNADSPVPMNADQESRDPECDPRTSPAGQKRPKKKKKKKRTKSNKISPEASIKLPRTIPGVRVIPPFHVENEVPVSPATTGLAIHSPNFPLRSLPVLAPINLHPIQAAGPPAEYHSDSAESMEEIPVAQTHLGSSSMSENLFIKPRSTKDIERECDNGPRQGYFWPGNLQRFELLPKTPSVFVSESSGRPVSNGLVGEPKAQETCYKNMWVAKGKEGEQVLSITNAEVLPSISADK</sequence>
<gene>
    <name evidence="10" type="ORF">GDO78_021481</name>
</gene>
<dbReference type="GO" id="GO:0019706">
    <property type="term" value="F:protein-cysteine S-palmitoyltransferase activity"/>
    <property type="evidence" value="ECO:0007669"/>
    <property type="project" value="UniProtKB-EC"/>
</dbReference>
<evidence type="ECO:0000313" key="11">
    <source>
        <dbReference type="Proteomes" id="UP000770717"/>
    </source>
</evidence>
<dbReference type="GO" id="GO:0005794">
    <property type="term" value="C:Golgi apparatus"/>
    <property type="evidence" value="ECO:0007669"/>
    <property type="project" value="TreeGrafter"/>
</dbReference>
<protein>
    <recommendedName>
        <fullName evidence="7">Palmitoyltransferase</fullName>
        <ecNumber evidence="7">2.3.1.225</ecNumber>
    </recommendedName>
</protein>
<name>A0A8J6JSG7_ELECQ</name>
<keyword evidence="6 7" id="KW-0012">Acyltransferase</keyword>
<evidence type="ECO:0000256" key="7">
    <source>
        <dbReference type="RuleBase" id="RU079119"/>
    </source>
</evidence>
<keyword evidence="2 7" id="KW-0808">Transferase</keyword>
<dbReference type="AlphaFoldDB" id="A0A8J6JSG7"/>
<comment type="domain">
    <text evidence="7">The DHHC domain is required for palmitoyltransferase activity.</text>
</comment>
<evidence type="ECO:0000259" key="9">
    <source>
        <dbReference type="Pfam" id="PF01529"/>
    </source>
</evidence>
<reference evidence="10" key="1">
    <citation type="thesis" date="2020" institute="ProQuest LLC" country="789 East Eisenhower Parkway, Ann Arbor, MI, USA">
        <title>Comparative Genomics and Chromosome Evolution.</title>
        <authorList>
            <person name="Mudd A.B."/>
        </authorList>
    </citation>
    <scope>NUCLEOTIDE SEQUENCE</scope>
    <source>
        <strain evidence="10">HN-11 Male</strain>
        <tissue evidence="10">Kidney and liver</tissue>
    </source>
</reference>
<dbReference type="PROSITE" id="PS50216">
    <property type="entry name" value="DHHC"/>
    <property type="match status" value="1"/>
</dbReference>
<dbReference type="PANTHER" id="PTHR22883:SF8">
    <property type="entry name" value="PALMITOYLTRANSFERASE ZDHHC1"/>
    <property type="match status" value="1"/>
</dbReference>
<comment type="caution">
    <text evidence="10">The sequence shown here is derived from an EMBL/GenBank/DDBJ whole genome shotgun (WGS) entry which is preliminary data.</text>
</comment>
<dbReference type="InterPro" id="IPR001594">
    <property type="entry name" value="Palmitoyltrfase_DHHC"/>
</dbReference>
<dbReference type="EMBL" id="WNTK01000657">
    <property type="protein sequence ID" value="KAG9468981.1"/>
    <property type="molecule type" value="Genomic_DNA"/>
</dbReference>
<dbReference type="PANTHER" id="PTHR22883">
    <property type="entry name" value="ZINC FINGER DHHC DOMAIN CONTAINING PROTEIN"/>
    <property type="match status" value="1"/>
</dbReference>
<dbReference type="InterPro" id="IPR039859">
    <property type="entry name" value="PFA4/ZDH16/20/ERF2-like"/>
</dbReference>
<proteinExistence type="inferred from homology"/>
<evidence type="ECO:0000256" key="6">
    <source>
        <dbReference type="ARBA" id="ARBA00023315"/>
    </source>
</evidence>